<dbReference type="InterPro" id="IPR036388">
    <property type="entry name" value="WH-like_DNA-bd_sf"/>
</dbReference>
<keyword evidence="2" id="KW-0805">Transcription regulation</keyword>
<dbReference type="GO" id="GO:0003700">
    <property type="term" value="F:DNA-binding transcription factor activity"/>
    <property type="evidence" value="ECO:0007669"/>
    <property type="project" value="InterPro"/>
</dbReference>
<dbReference type="Proteomes" id="UP000581769">
    <property type="component" value="Unassembled WGS sequence"/>
</dbReference>
<name>A0A840J6E3_9PSEU</name>
<dbReference type="PROSITE" id="PS50931">
    <property type="entry name" value="HTH_LYSR"/>
    <property type="match status" value="1"/>
</dbReference>
<dbReference type="AlphaFoldDB" id="A0A840J6E3"/>
<gene>
    <name evidence="6" type="ORF">BJY18_006754</name>
</gene>
<dbReference type="PANTHER" id="PTHR30419">
    <property type="entry name" value="HTH-TYPE TRANSCRIPTIONAL REGULATOR YBHD"/>
    <property type="match status" value="1"/>
</dbReference>
<evidence type="ECO:0000313" key="7">
    <source>
        <dbReference type="Proteomes" id="UP000581769"/>
    </source>
</evidence>
<dbReference type="GO" id="GO:0005829">
    <property type="term" value="C:cytosol"/>
    <property type="evidence" value="ECO:0007669"/>
    <property type="project" value="TreeGrafter"/>
</dbReference>
<evidence type="ECO:0000259" key="5">
    <source>
        <dbReference type="PROSITE" id="PS50931"/>
    </source>
</evidence>
<sequence>MTRGLQELEKILGVPLYERGPRGIAVTEFGTAFTGHARAVLAQLSQAERHVEEIADADRGQVVVGTHLAGSNLLLPRAIALLKREHPLVTVIVREATPENLLVELLSGRVDVVVGRLVHPRPAGTVHRVLHQESIRAVTGTHHPLAGSDRVELDMLVEYPWIVPGVETRLRQEIEELLTRHGLTVPADRVEATSFLTVRQLLVETRMVAVIPGLIAAGDPRLTPLPIALEPIGHDVGLTLAADRRLSPATQALIRSLTTAAEAVGHES</sequence>
<dbReference type="InterPro" id="IPR005119">
    <property type="entry name" value="LysR_subst-bd"/>
</dbReference>
<evidence type="ECO:0000256" key="1">
    <source>
        <dbReference type="ARBA" id="ARBA00009437"/>
    </source>
</evidence>
<dbReference type="PANTHER" id="PTHR30419:SF8">
    <property type="entry name" value="NITROGEN ASSIMILATION TRANSCRIPTIONAL ACTIVATOR-RELATED"/>
    <property type="match status" value="1"/>
</dbReference>
<feature type="domain" description="HTH lysR-type" evidence="5">
    <location>
        <begin position="1"/>
        <end position="27"/>
    </location>
</feature>
<comment type="caution">
    <text evidence="6">The sequence shown here is derived from an EMBL/GenBank/DDBJ whole genome shotgun (WGS) entry which is preliminary data.</text>
</comment>
<comment type="similarity">
    <text evidence="1">Belongs to the LysR transcriptional regulatory family.</text>
</comment>
<accession>A0A840J6E3</accession>
<keyword evidence="7" id="KW-1185">Reference proteome</keyword>
<dbReference type="Pfam" id="PF03466">
    <property type="entry name" value="LysR_substrate"/>
    <property type="match status" value="1"/>
</dbReference>
<organism evidence="6 7">
    <name type="scientific">Amycolatopsis jiangsuensis</name>
    <dbReference type="NCBI Taxonomy" id="1181879"/>
    <lineage>
        <taxon>Bacteria</taxon>
        <taxon>Bacillati</taxon>
        <taxon>Actinomycetota</taxon>
        <taxon>Actinomycetes</taxon>
        <taxon>Pseudonocardiales</taxon>
        <taxon>Pseudonocardiaceae</taxon>
        <taxon>Amycolatopsis</taxon>
    </lineage>
</organism>
<proteinExistence type="inferred from homology"/>
<dbReference type="InterPro" id="IPR036390">
    <property type="entry name" value="WH_DNA-bd_sf"/>
</dbReference>
<dbReference type="InterPro" id="IPR050950">
    <property type="entry name" value="HTH-type_LysR_regulators"/>
</dbReference>
<dbReference type="InterPro" id="IPR000847">
    <property type="entry name" value="LysR_HTH_N"/>
</dbReference>
<keyword evidence="3 6" id="KW-0238">DNA-binding</keyword>
<evidence type="ECO:0000256" key="4">
    <source>
        <dbReference type="ARBA" id="ARBA00023163"/>
    </source>
</evidence>
<dbReference type="Gene3D" id="1.10.10.10">
    <property type="entry name" value="Winged helix-like DNA-binding domain superfamily/Winged helix DNA-binding domain"/>
    <property type="match status" value="1"/>
</dbReference>
<evidence type="ECO:0000313" key="6">
    <source>
        <dbReference type="EMBL" id="MBB4689269.1"/>
    </source>
</evidence>
<dbReference type="RefSeq" id="WP_312874050.1">
    <property type="nucleotide sequence ID" value="NZ_JACHMG010000001.1"/>
</dbReference>
<dbReference type="GO" id="GO:0003677">
    <property type="term" value="F:DNA binding"/>
    <property type="evidence" value="ECO:0007669"/>
    <property type="project" value="UniProtKB-KW"/>
</dbReference>
<dbReference type="Gene3D" id="3.40.190.290">
    <property type="match status" value="1"/>
</dbReference>
<protein>
    <submittedName>
        <fullName evidence="6">DNA-binding transcriptional LysR family regulator</fullName>
    </submittedName>
</protein>
<reference evidence="6 7" key="1">
    <citation type="submission" date="2020-08" db="EMBL/GenBank/DDBJ databases">
        <title>Sequencing the genomes of 1000 actinobacteria strains.</title>
        <authorList>
            <person name="Klenk H.-P."/>
        </authorList>
    </citation>
    <scope>NUCLEOTIDE SEQUENCE [LARGE SCALE GENOMIC DNA]</scope>
    <source>
        <strain evidence="6 7">DSM 45859</strain>
    </source>
</reference>
<evidence type="ECO:0000256" key="3">
    <source>
        <dbReference type="ARBA" id="ARBA00023125"/>
    </source>
</evidence>
<evidence type="ECO:0000256" key="2">
    <source>
        <dbReference type="ARBA" id="ARBA00023015"/>
    </source>
</evidence>
<dbReference type="EMBL" id="JACHMG010000001">
    <property type="protein sequence ID" value="MBB4689269.1"/>
    <property type="molecule type" value="Genomic_DNA"/>
</dbReference>
<dbReference type="SUPFAM" id="SSF53850">
    <property type="entry name" value="Periplasmic binding protein-like II"/>
    <property type="match status" value="1"/>
</dbReference>
<dbReference type="SUPFAM" id="SSF46785">
    <property type="entry name" value="Winged helix' DNA-binding domain"/>
    <property type="match status" value="1"/>
</dbReference>
<keyword evidence="4" id="KW-0804">Transcription</keyword>